<evidence type="ECO:0000313" key="2">
    <source>
        <dbReference type="Proteomes" id="UP000839052"/>
    </source>
</evidence>
<keyword evidence="2" id="KW-1185">Reference proteome</keyword>
<sequence>MVARNQSDFFDTETHTIKLTEIEGFGITDSQIERDAFRSDLTGENVKEGKNNAGAKPHRDAVLMFKMLILQHLCNLAYEGLNTSFVTGSPCVFLAATARPGVWRQETAWLSGNTQRLEADCSVVTSFTTTDAMAMWLIQARG</sequence>
<name>A0ABM8YUY0_9PROT</name>
<dbReference type="RefSeq" id="WP_239795372.1">
    <property type="nucleotide sequence ID" value="NZ_OU912926.1"/>
</dbReference>
<protein>
    <submittedName>
        <fullName evidence="1">Uncharacterized protein</fullName>
    </submittedName>
</protein>
<organism evidence="1 2">
    <name type="scientific">Candidatus Nitrotoga arctica</name>
    <dbReference type="NCBI Taxonomy" id="453162"/>
    <lineage>
        <taxon>Bacteria</taxon>
        <taxon>Pseudomonadati</taxon>
        <taxon>Pseudomonadota</taxon>
        <taxon>Betaproteobacteria</taxon>
        <taxon>Nitrosomonadales</taxon>
        <taxon>Gallionellaceae</taxon>
        <taxon>Candidatus Nitrotoga</taxon>
    </lineage>
</organism>
<proteinExistence type="predicted"/>
<dbReference type="EMBL" id="OU912926">
    <property type="protein sequence ID" value="CAG9931257.1"/>
    <property type="molecule type" value="Genomic_DNA"/>
</dbReference>
<evidence type="ECO:0000313" key="1">
    <source>
        <dbReference type="EMBL" id="CAG9931257.1"/>
    </source>
</evidence>
<accession>A0ABM8YUY0</accession>
<reference evidence="1 2" key="1">
    <citation type="submission" date="2021-10" db="EMBL/GenBank/DDBJ databases">
        <authorList>
            <person name="Koch H."/>
        </authorList>
    </citation>
    <scope>NUCLEOTIDE SEQUENCE [LARGE SCALE GENOMIC DNA]</scope>
    <source>
        <strain evidence="1">6680</strain>
    </source>
</reference>
<dbReference type="Proteomes" id="UP000839052">
    <property type="component" value="Chromosome"/>
</dbReference>
<gene>
    <name evidence="1" type="ORF">NTG6680_0004</name>
</gene>